<dbReference type="EMBL" id="BLLG01000005">
    <property type="protein sequence ID" value="GFH35987.1"/>
    <property type="molecule type" value="Genomic_DNA"/>
</dbReference>
<dbReference type="Proteomes" id="UP000484988">
    <property type="component" value="Unassembled WGS sequence"/>
</dbReference>
<feature type="compositionally biased region" description="Basic and acidic residues" evidence="1">
    <location>
        <begin position="43"/>
        <end position="76"/>
    </location>
</feature>
<proteinExistence type="predicted"/>
<protein>
    <submittedName>
        <fullName evidence="2">Uncharacterized protein</fullName>
    </submittedName>
</protein>
<sequence>MCEEEDASRHAEADGGTAARTLTLHAPQDAMAGGIGSARTRPRREPGRSRRAEPPRARSRRAEPPRARSRRAEPPRARSGGRASHPGLGVAGFREPCPVPRSPAQEVGAGVGGPAVGGAASGRCLTESVQR</sequence>
<evidence type="ECO:0000256" key="1">
    <source>
        <dbReference type="SAM" id="MobiDB-lite"/>
    </source>
</evidence>
<accession>A0A6A0AWM8</accession>
<gene>
    <name evidence="2" type="ORF">SCWH03_22090</name>
</gene>
<feature type="compositionally biased region" description="Gly residues" evidence="1">
    <location>
        <begin position="109"/>
        <end position="120"/>
    </location>
</feature>
<reference evidence="2 3" key="1">
    <citation type="submission" date="2020-02" db="EMBL/GenBank/DDBJ databases">
        <title>Whole Genome Shotgun Sequence of Streptomyces sp. strain CWH03.</title>
        <authorList>
            <person name="Dohra H."/>
            <person name="Kodani S."/>
            <person name="Yamamura H."/>
        </authorList>
    </citation>
    <scope>NUCLEOTIDE SEQUENCE [LARGE SCALE GENOMIC DNA]</scope>
    <source>
        <strain evidence="2 3">CWH03</strain>
    </source>
</reference>
<dbReference type="AlphaFoldDB" id="A0A6A0AWM8"/>
<keyword evidence="3" id="KW-1185">Reference proteome</keyword>
<feature type="region of interest" description="Disordered" evidence="1">
    <location>
        <begin position="1"/>
        <end position="131"/>
    </location>
</feature>
<comment type="caution">
    <text evidence="2">The sequence shown here is derived from an EMBL/GenBank/DDBJ whole genome shotgun (WGS) entry which is preliminary data.</text>
</comment>
<evidence type="ECO:0000313" key="3">
    <source>
        <dbReference type="Proteomes" id="UP000484988"/>
    </source>
</evidence>
<evidence type="ECO:0000313" key="2">
    <source>
        <dbReference type="EMBL" id="GFH35987.1"/>
    </source>
</evidence>
<organism evidence="2 3">
    <name type="scientific">Streptomyces pacificus</name>
    <dbReference type="NCBI Taxonomy" id="2705029"/>
    <lineage>
        <taxon>Bacteria</taxon>
        <taxon>Bacillati</taxon>
        <taxon>Actinomycetota</taxon>
        <taxon>Actinomycetes</taxon>
        <taxon>Kitasatosporales</taxon>
        <taxon>Streptomycetaceae</taxon>
        <taxon>Streptomyces</taxon>
    </lineage>
</organism>
<name>A0A6A0AWM8_9ACTN</name>